<evidence type="ECO:0000313" key="2">
    <source>
        <dbReference type="EMBL" id="CAB4913716.1"/>
    </source>
</evidence>
<evidence type="ECO:0000259" key="1">
    <source>
        <dbReference type="Pfam" id="PF13360"/>
    </source>
</evidence>
<dbReference type="PANTHER" id="PTHR34512:SF30">
    <property type="entry name" value="OUTER MEMBRANE PROTEIN ASSEMBLY FACTOR BAMB"/>
    <property type="match status" value="1"/>
</dbReference>
<accession>A0A6J7H421</accession>
<dbReference type="Gene3D" id="2.130.10.10">
    <property type="entry name" value="YVTN repeat-like/Quinoprotein amine dehydrogenase"/>
    <property type="match status" value="1"/>
</dbReference>
<dbReference type="SUPFAM" id="SSF50998">
    <property type="entry name" value="Quinoprotein alcohol dehydrogenase-like"/>
    <property type="match status" value="1"/>
</dbReference>
<dbReference type="EMBL" id="CAFBLX010000295">
    <property type="protein sequence ID" value="CAB4913716.1"/>
    <property type="molecule type" value="Genomic_DNA"/>
</dbReference>
<protein>
    <submittedName>
        <fullName evidence="2">Unannotated protein</fullName>
    </submittedName>
</protein>
<name>A0A6J7H421_9ZZZZ</name>
<dbReference type="InterPro" id="IPR011047">
    <property type="entry name" value="Quinoprotein_ADH-like_sf"/>
</dbReference>
<sequence length="467" mass="49232">MSVRWPVWLAGTAAVVSIVAALIVVQENAPPTVATAPESADPTPSVVPLPPEVKWSRSAEEVYGRKFAQFRDPGAGNQGYSSAAAFIDAGDVYITAIGLPDPSNGNFDAPAIVGLDASDGSTVWRRDDVRVDACADRLLLGNLICVSGVDSVELDSTIVLIDATTGEGRSIRTPQHVLAVGTDGASVYTVNSTVTPQGYEGTPQLRKGSVDDLDRDWISELPGVAIYAASRGTAITVDGTYGLGRFGSTAIGFDSVTGVITWYRGYPDRCVQQPYRIQPALVIMTEAVCSQSESFTGTAAVASNGRIVARSPTPIYPYPEIDAPADLSLPMIVGDTAFERTTGAFAWSSPLLASTNGVAVVGDVVIVRAPGTAHVTALDLRTGSVRWEDDPGDYYPITASIDGLAYFSVGGVVQSIALNDGSTRRRTEIEPTPDPYASNRHLGSRVTQSGDRLVYSSTATLAVLDRR</sequence>
<dbReference type="PANTHER" id="PTHR34512">
    <property type="entry name" value="CELL SURFACE PROTEIN"/>
    <property type="match status" value="1"/>
</dbReference>
<gene>
    <name evidence="2" type="ORF">UFOPK3472_03196</name>
</gene>
<reference evidence="2" key="1">
    <citation type="submission" date="2020-05" db="EMBL/GenBank/DDBJ databases">
        <authorList>
            <person name="Chiriac C."/>
            <person name="Salcher M."/>
            <person name="Ghai R."/>
            <person name="Kavagutti S V."/>
        </authorList>
    </citation>
    <scope>NUCLEOTIDE SEQUENCE</scope>
</reference>
<organism evidence="2">
    <name type="scientific">freshwater metagenome</name>
    <dbReference type="NCBI Taxonomy" id="449393"/>
    <lineage>
        <taxon>unclassified sequences</taxon>
        <taxon>metagenomes</taxon>
        <taxon>ecological metagenomes</taxon>
    </lineage>
</organism>
<feature type="domain" description="Pyrrolo-quinoline quinone repeat" evidence="1">
    <location>
        <begin position="337"/>
        <end position="454"/>
    </location>
</feature>
<dbReference type="AlphaFoldDB" id="A0A6J7H421"/>
<dbReference type="Pfam" id="PF13360">
    <property type="entry name" value="PQQ_2"/>
    <property type="match status" value="1"/>
</dbReference>
<proteinExistence type="predicted"/>
<dbReference type="InterPro" id="IPR015943">
    <property type="entry name" value="WD40/YVTN_repeat-like_dom_sf"/>
</dbReference>
<dbReference type="InterPro" id="IPR002372">
    <property type="entry name" value="PQQ_rpt_dom"/>
</dbReference>